<name>A0A1H5XL77_9SPHI</name>
<dbReference type="EMBL" id="FNUT01000005">
    <property type="protein sequence ID" value="SEG12225.1"/>
    <property type="molecule type" value="Genomic_DNA"/>
</dbReference>
<dbReference type="Proteomes" id="UP000236731">
    <property type="component" value="Unassembled WGS sequence"/>
</dbReference>
<proteinExistence type="predicted"/>
<keyword evidence="2" id="KW-1133">Transmembrane helix</keyword>
<dbReference type="RefSeq" id="WP_103905958.1">
    <property type="nucleotide sequence ID" value="NZ_CP049246.1"/>
</dbReference>
<feature type="compositionally biased region" description="Basic and acidic residues" evidence="1">
    <location>
        <begin position="1"/>
        <end position="28"/>
    </location>
</feature>
<gene>
    <name evidence="3" type="ORF">SAMN05421877_10533</name>
</gene>
<evidence type="ECO:0000313" key="3">
    <source>
        <dbReference type="EMBL" id="SEG12225.1"/>
    </source>
</evidence>
<keyword evidence="4" id="KW-1185">Reference proteome</keyword>
<keyword evidence="2" id="KW-0812">Transmembrane</keyword>
<feature type="transmembrane region" description="Helical" evidence="2">
    <location>
        <begin position="38"/>
        <end position="56"/>
    </location>
</feature>
<organism evidence="3 4">
    <name type="scientific">Sphingobacterium lactis</name>
    <dbReference type="NCBI Taxonomy" id="797291"/>
    <lineage>
        <taxon>Bacteria</taxon>
        <taxon>Pseudomonadati</taxon>
        <taxon>Bacteroidota</taxon>
        <taxon>Sphingobacteriia</taxon>
        <taxon>Sphingobacteriales</taxon>
        <taxon>Sphingobacteriaceae</taxon>
        <taxon>Sphingobacterium</taxon>
    </lineage>
</organism>
<evidence type="ECO:0000256" key="1">
    <source>
        <dbReference type="SAM" id="MobiDB-lite"/>
    </source>
</evidence>
<sequence length="63" mass="7092">MENNQKGEKINNAEEVDSTKVPEIVTKEGDDEPAGRNIRKTIIICVVILAIIYLVYELMMKGN</sequence>
<reference evidence="4" key="1">
    <citation type="submission" date="2016-10" db="EMBL/GenBank/DDBJ databases">
        <authorList>
            <person name="Varghese N."/>
            <person name="Submissions S."/>
        </authorList>
    </citation>
    <scope>NUCLEOTIDE SEQUENCE [LARGE SCALE GENOMIC DNA]</scope>
    <source>
        <strain evidence="4">DSM 22361</strain>
    </source>
</reference>
<keyword evidence="2" id="KW-0472">Membrane</keyword>
<accession>A0A1H5XL77</accession>
<dbReference type="AlphaFoldDB" id="A0A1H5XL77"/>
<evidence type="ECO:0000256" key="2">
    <source>
        <dbReference type="SAM" id="Phobius"/>
    </source>
</evidence>
<protein>
    <submittedName>
        <fullName evidence="3">Uncharacterized protein</fullName>
    </submittedName>
</protein>
<feature type="region of interest" description="Disordered" evidence="1">
    <location>
        <begin position="1"/>
        <end position="32"/>
    </location>
</feature>
<evidence type="ECO:0000313" key="4">
    <source>
        <dbReference type="Proteomes" id="UP000236731"/>
    </source>
</evidence>